<feature type="domain" description="Helitron helicase-like" evidence="1">
    <location>
        <begin position="550"/>
        <end position="680"/>
    </location>
</feature>
<comment type="caution">
    <text evidence="2">The sequence shown here is derived from an EMBL/GenBank/DDBJ whole genome shotgun (WGS) entry which is preliminary data.</text>
</comment>
<dbReference type="PANTHER" id="PTHR45786">
    <property type="entry name" value="DNA BINDING PROTEIN-LIKE"/>
    <property type="match status" value="1"/>
</dbReference>
<name>A0AA36GFW9_CYLNA</name>
<accession>A0AA36GFW9</accession>
<proteinExistence type="predicted"/>
<evidence type="ECO:0000313" key="2">
    <source>
        <dbReference type="EMBL" id="CAJ0589523.1"/>
    </source>
</evidence>
<evidence type="ECO:0000313" key="3">
    <source>
        <dbReference type="Proteomes" id="UP001176961"/>
    </source>
</evidence>
<dbReference type="PANTHER" id="PTHR45786:SF74">
    <property type="entry name" value="ATP-DEPENDENT DNA HELICASE"/>
    <property type="match status" value="1"/>
</dbReference>
<reference evidence="2" key="1">
    <citation type="submission" date="2023-07" db="EMBL/GenBank/DDBJ databases">
        <authorList>
            <consortium name="CYATHOMIX"/>
        </authorList>
    </citation>
    <scope>NUCLEOTIDE SEQUENCE</scope>
    <source>
        <strain evidence="2">N/A</strain>
    </source>
</reference>
<gene>
    <name evidence="2" type="ORF">CYNAS_LOCUS1506</name>
</gene>
<organism evidence="2 3">
    <name type="scientific">Cylicocyclus nassatus</name>
    <name type="common">Nematode worm</name>
    <dbReference type="NCBI Taxonomy" id="53992"/>
    <lineage>
        <taxon>Eukaryota</taxon>
        <taxon>Metazoa</taxon>
        <taxon>Ecdysozoa</taxon>
        <taxon>Nematoda</taxon>
        <taxon>Chromadorea</taxon>
        <taxon>Rhabditida</taxon>
        <taxon>Rhabditina</taxon>
        <taxon>Rhabditomorpha</taxon>
        <taxon>Strongyloidea</taxon>
        <taxon>Strongylidae</taxon>
        <taxon>Cylicocyclus</taxon>
    </lineage>
</organism>
<protein>
    <recommendedName>
        <fullName evidence="1">Helitron helicase-like domain-containing protein</fullName>
    </recommendedName>
</protein>
<dbReference type="Pfam" id="PF14214">
    <property type="entry name" value="Helitron_like_N"/>
    <property type="match status" value="1"/>
</dbReference>
<dbReference type="InterPro" id="IPR025476">
    <property type="entry name" value="Helitron_helicase-like"/>
</dbReference>
<dbReference type="AlphaFoldDB" id="A0AA36GFW9"/>
<dbReference type="Proteomes" id="UP001176961">
    <property type="component" value="Unassembled WGS sequence"/>
</dbReference>
<sequence length="684" mass="77112">MDVAVRVSLCVSHCVEAIEADDDHLSTAKLEEHRKQILSVLASIPSSYTNTDLETVAAQIYLSHCLARKPNTVFVNTFLQDEVHDFRNIGAKQSLKAKKVVILYSNTVGTLCGAVAKKYRGKNVCIAFDFSLAPTQELRGSSLDFRLTSYGYGGCRFVIPLDSTSIFRSDIPAAVSSCITRTLDIFTESITLSMSTIRLHPAYIHRLAYDASPTVTTEKELPAPKPISPALHLGPMNIICRLCFAVSFKGKPKSLCCNAGVNIVPEQVLSLKRDDTLNWLWVEARSNEKLYYMFRALNNLVAFVGLSMNMRQFPTGFGQLPLVVQGTVDVGICHLNPDSAIASFAQLYICDDYKSRHSLNETMSEWKMKIDYELVEKIITILRKDNVIARAYQSIYEVYLAEANALRIKDEDVLPQILMNLKHKRELPDTVSSNTHEARLNVPKVDNVVAAIYVCRNGVFPTEDELDKGLRVYSRGGQSIAAYHNNNIDAMSYPLYFPKGEQSFVRESLPKLTRKRTAPVDITADESHQTDLFFSDDQDKNDQTDSPSPKIEADLLSAIGRNTTQIRGTKATTLYTYLDQQLQDKGFKLGKFINLPRYFVGSTLWYDQLYHNAMAVAQRLGKPDLFITFTGNQDWPEIRENLVTRFDSWITDPLLCARVFRLRLQSFIKEIVDKKVFGEVLPLQ</sequence>
<dbReference type="EMBL" id="CATQJL010000001">
    <property type="protein sequence ID" value="CAJ0589523.1"/>
    <property type="molecule type" value="Genomic_DNA"/>
</dbReference>
<evidence type="ECO:0000259" key="1">
    <source>
        <dbReference type="Pfam" id="PF14214"/>
    </source>
</evidence>
<keyword evidence="3" id="KW-1185">Reference proteome</keyword>